<sequence length="111" mass="13233">MKTFKMPSHENMDFVFHIETYTTNGNTYVGIDCKEDDFWEPYANLTVNLDMILDFNQAFIDTNNLDEEFIKYLEEQGFISNTGLKRQSGFVLYPLYTLNLDKIEEYSRWKN</sequence>
<dbReference type="Proteomes" id="UP000823928">
    <property type="component" value="Unassembled WGS sequence"/>
</dbReference>
<name>A0A9D1JLP5_9BACT</name>
<dbReference type="InterPro" id="IPR025462">
    <property type="entry name" value="DUF4313"/>
</dbReference>
<protein>
    <submittedName>
        <fullName evidence="1">DUF4313 domain-containing protein</fullName>
    </submittedName>
</protein>
<dbReference type="EMBL" id="DVIU01000017">
    <property type="protein sequence ID" value="HIS35151.1"/>
    <property type="molecule type" value="Genomic_DNA"/>
</dbReference>
<gene>
    <name evidence="1" type="ORF">IAC10_00770</name>
</gene>
<proteinExistence type="predicted"/>
<dbReference type="Pfam" id="PF14190">
    <property type="entry name" value="DUF4313"/>
    <property type="match status" value="1"/>
</dbReference>
<reference evidence="1" key="2">
    <citation type="journal article" date="2021" name="PeerJ">
        <title>Extensive microbial diversity within the chicken gut microbiome revealed by metagenomics and culture.</title>
        <authorList>
            <person name="Gilroy R."/>
            <person name="Ravi A."/>
            <person name="Getino M."/>
            <person name="Pursley I."/>
            <person name="Horton D.L."/>
            <person name="Alikhan N.F."/>
            <person name="Baker D."/>
            <person name="Gharbi K."/>
            <person name="Hall N."/>
            <person name="Watson M."/>
            <person name="Adriaenssens E.M."/>
            <person name="Foster-Nyarko E."/>
            <person name="Jarju S."/>
            <person name="Secka A."/>
            <person name="Antonio M."/>
            <person name="Oren A."/>
            <person name="Chaudhuri R.R."/>
            <person name="La Ragione R."/>
            <person name="Hildebrand F."/>
            <person name="Pallen M.J."/>
        </authorList>
    </citation>
    <scope>NUCLEOTIDE SEQUENCE</scope>
    <source>
        <strain evidence="1">6276</strain>
    </source>
</reference>
<accession>A0A9D1JLP5</accession>
<evidence type="ECO:0000313" key="2">
    <source>
        <dbReference type="Proteomes" id="UP000823928"/>
    </source>
</evidence>
<evidence type="ECO:0000313" key="1">
    <source>
        <dbReference type="EMBL" id="HIS35151.1"/>
    </source>
</evidence>
<dbReference type="AlphaFoldDB" id="A0A9D1JLP5"/>
<reference evidence="1" key="1">
    <citation type="submission" date="2020-10" db="EMBL/GenBank/DDBJ databases">
        <authorList>
            <person name="Gilroy R."/>
        </authorList>
    </citation>
    <scope>NUCLEOTIDE SEQUENCE</scope>
    <source>
        <strain evidence="1">6276</strain>
    </source>
</reference>
<comment type="caution">
    <text evidence="1">The sequence shown here is derived from an EMBL/GenBank/DDBJ whole genome shotgun (WGS) entry which is preliminary data.</text>
</comment>
<organism evidence="1 2">
    <name type="scientific">Candidatus Scatousia excrementigallinarum</name>
    <dbReference type="NCBI Taxonomy" id="2840935"/>
    <lineage>
        <taxon>Bacteria</taxon>
        <taxon>Candidatus Scatousia</taxon>
    </lineage>
</organism>